<keyword evidence="2" id="KW-1185">Reference proteome</keyword>
<organism evidence="1 2">
    <name type="scientific">Paraburkholderia piptadeniae</name>
    <dbReference type="NCBI Taxonomy" id="1701573"/>
    <lineage>
        <taxon>Bacteria</taxon>
        <taxon>Pseudomonadati</taxon>
        <taxon>Pseudomonadota</taxon>
        <taxon>Betaproteobacteria</taxon>
        <taxon>Burkholderiales</taxon>
        <taxon>Burkholderiaceae</taxon>
        <taxon>Paraburkholderia</taxon>
    </lineage>
</organism>
<comment type="caution">
    <text evidence="1">The sequence shown here is derived from an EMBL/GenBank/DDBJ whole genome shotgun (WGS) entry which is preliminary data.</text>
</comment>
<reference evidence="1" key="1">
    <citation type="submission" date="2016-12" db="EMBL/GenBank/DDBJ databases">
        <authorList>
            <person name="Moulin L."/>
        </authorList>
    </citation>
    <scope>NUCLEOTIDE SEQUENCE [LARGE SCALE GENOMIC DNA]</scope>
    <source>
        <strain evidence="1">STM 7183</strain>
    </source>
</reference>
<gene>
    <name evidence="1" type="ORF">BN2476_110069</name>
</gene>
<evidence type="ECO:0000313" key="1">
    <source>
        <dbReference type="EMBL" id="SIT37033.1"/>
    </source>
</evidence>
<evidence type="ECO:0000313" key="2">
    <source>
        <dbReference type="Proteomes" id="UP000195569"/>
    </source>
</evidence>
<dbReference type="AlphaFoldDB" id="A0A1N7RPK4"/>
<proteinExistence type="predicted"/>
<sequence length="57" mass="5888">MTASRDRDTSGKALDANAACDALGAGATMFSGVFARPVKSCARLRRSLPSVALTTSR</sequence>
<name>A0A1N7RPK4_9BURK</name>
<dbReference type="Proteomes" id="UP000195569">
    <property type="component" value="Unassembled WGS sequence"/>
</dbReference>
<accession>A0A1N7RPK4</accession>
<dbReference type="EMBL" id="CYGY02000011">
    <property type="protein sequence ID" value="SIT37033.1"/>
    <property type="molecule type" value="Genomic_DNA"/>
</dbReference>
<protein>
    <submittedName>
        <fullName evidence="1">Uncharacterized protein</fullName>
    </submittedName>
</protein>